<dbReference type="InterPro" id="IPR018584">
    <property type="entry name" value="GT87"/>
</dbReference>
<comment type="subcellular location">
    <subcellularLocation>
        <location evidence="1">Cell membrane</location>
        <topology evidence="1">Multi-pass membrane protein</topology>
    </subcellularLocation>
</comment>
<evidence type="ECO:0000313" key="10">
    <source>
        <dbReference type="Proteomes" id="UP001059380"/>
    </source>
</evidence>
<evidence type="ECO:0000256" key="3">
    <source>
        <dbReference type="ARBA" id="ARBA00022679"/>
    </source>
</evidence>
<dbReference type="GO" id="GO:0016758">
    <property type="term" value="F:hexosyltransferase activity"/>
    <property type="evidence" value="ECO:0007669"/>
    <property type="project" value="InterPro"/>
</dbReference>
<feature type="transmembrane region" description="Helical" evidence="8">
    <location>
        <begin position="208"/>
        <end position="226"/>
    </location>
</feature>
<feature type="transmembrane region" description="Helical" evidence="8">
    <location>
        <begin position="173"/>
        <end position="201"/>
    </location>
</feature>
<proteinExistence type="inferred from homology"/>
<evidence type="ECO:0000256" key="7">
    <source>
        <dbReference type="ARBA" id="ARBA00024033"/>
    </source>
</evidence>
<keyword evidence="4 8" id="KW-0812">Transmembrane</keyword>
<protein>
    <submittedName>
        <fullName evidence="9">DUF2029 domain-containing protein</fullName>
    </submittedName>
</protein>
<feature type="transmembrane region" description="Helical" evidence="8">
    <location>
        <begin position="138"/>
        <end position="167"/>
    </location>
</feature>
<gene>
    <name evidence="9" type="ORF">MOP44_06835</name>
</gene>
<comment type="similarity">
    <text evidence="7">Belongs to the glycosyltransferase 87 family.</text>
</comment>
<reference evidence="9" key="1">
    <citation type="submission" date="2021-04" db="EMBL/GenBank/DDBJ databases">
        <title>Phylogenetic analysis of Acidobacteriaceae.</title>
        <authorList>
            <person name="Qiu L."/>
            <person name="Zhang Q."/>
        </authorList>
    </citation>
    <scope>NUCLEOTIDE SEQUENCE</scope>
    <source>
        <strain evidence="9">DSM 25168</strain>
    </source>
</reference>
<evidence type="ECO:0000256" key="2">
    <source>
        <dbReference type="ARBA" id="ARBA00022475"/>
    </source>
</evidence>
<keyword evidence="10" id="KW-1185">Reference proteome</keyword>
<evidence type="ECO:0000256" key="5">
    <source>
        <dbReference type="ARBA" id="ARBA00022989"/>
    </source>
</evidence>
<dbReference type="KEGG" id="orp:MOP44_06835"/>
<keyword evidence="2" id="KW-1003">Cell membrane</keyword>
<keyword evidence="5 8" id="KW-1133">Transmembrane helix</keyword>
<feature type="transmembrane region" description="Helical" evidence="8">
    <location>
        <begin position="263"/>
        <end position="282"/>
    </location>
</feature>
<dbReference type="GO" id="GO:0005886">
    <property type="term" value="C:plasma membrane"/>
    <property type="evidence" value="ECO:0007669"/>
    <property type="project" value="UniProtKB-SubCell"/>
</dbReference>
<sequence>MLKGPLVRHVSQIVFACFVLLGCIHAVLNVFTAVRPKAAAQADFIQFWATGHLLAARQSPYDLDKLMKIEQDAGMVHAYPRLSNSPPLLLPLFLPLGFVSAGLGFFVWFAAQLACLYCSAQLLNAMYGKQLGYLRWIVFLFGPVLLCERTGQLGVFFLMCLVLFLYLHRRHPFLAGVCLAPLALKPHLILPFGLVLLMWIILDRRWKILLGAVTVLACSAGLLFTLDPGAWQQYSALMRKMHLMDWAAPCLSVYLRRLTGAPAVVQFIPTMMAAGAAAVWYLRKRKEWEWQTDGAMLLALGLITAPYAWVMDEAIALPAILLAVTRCRSSWNWLACLALLNLVFMIEEMRGVGVLTPAYLWTAPAWFLWCFLASRTPSEIPDANLVLAAE</sequence>
<feature type="transmembrane region" description="Helical" evidence="8">
    <location>
        <begin position="12"/>
        <end position="34"/>
    </location>
</feature>
<feature type="transmembrane region" description="Helical" evidence="8">
    <location>
        <begin position="92"/>
        <end position="117"/>
    </location>
</feature>
<organism evidence="9 10">
    <name type="scientific">Occallatibacter riparius</name>
    <dbReference type="NCBI Taxonomy" id="1002689"/>
    <lineage>
        <taxon>Bacteria</taxon>
        <taxon>Pseudomonadati</taxon>
        <taxon>Acidobacteriota</taxon>
        <taxon>Terriglobia</taxon>
        <taxon>Terriglobales</taxon>
        <taxon>Acidobacteriaceae</taxon>
        <taxon>Occallatibacter</taxon>
    </lineage>
</organism>
<dbReference type="EMBL" id="CP093313">
    <property type="protein sequence ID" value="UWZ85653.1"/>
    <property type="molecule type" value="Genomic_DNA"/>
</dbReference>
<dbReference type="Proteomes" id="UP001059380">
    <property type="component" value="Chromosome"/>
</dbReference>
<dbReference type="PROSITE" id="PS51257">
    <property type="entry name" value="PROKAR_LIPOPROTEIN"/>
    <property type="match status" value="1"/>
</dbReference>
<feature type="transmembrane region" description="Helical" evidence="8">
    <location>
        <begin position="294"/>
        <end position="310"/>
    </location>
</feature>
<name>A0A9J7BX44_9BACT</name>
<accession>A0A9J7BX44</accession>
<evidence type="ECO:0000256" key="1">
    <source>
        <dbReference type="ARBA" id="ARBA00004651"/>
    </source>
</evidence>
<evidence type="ECO:0000256" key="4">
    <source>
        <dbReference type="ARBA" id="ARBA00022692"/>
    </source>
</evidence>
<dbReference type="AlphaFoldDB" id="A0A9J7BX44"/>
<evidence type="ECO:0000313" key="9">
    <source>
        <dbReference type="EMBL" id="UWZ85653.1"/>
    </source>
</evidence>
<evidence type="ECO:0000256" key="6">
    <source>
        <dbReference type="ARBA" id="ARBA00023136"/>
    </source>
</evidence>
<dbReference type="RefSeq" id="WP_260795238.1">
    <property type="nucleotide sequence ID" value="NZ_CP093313.1"/>
</dbReference>
<dbReference type="Pfam" id="PF09594">
    <property type="entry name" value="GT87"/>
    <property type="match status" value="1"/>
</dbReference>
<keyword evidence="3" id="KW-0808">Transferase</keyword>
<keyword evidence="6 8" id="KW-0472">Membrane</keyword>
<feature type="transmembrane region" description="Helical" evidence="8">
    <location>
        <begin position="358"/>
        <end position="374"/>
    </location>
</feature>
<evidence type="ECO:0000256" key="8">
    <source>
        <dbReference type="SAM" id="Phobius"/>
    </source>
</evidence>